<dbReference type="AlphaFoldDB" id="A0A0G1GLW4"/>
<organism evidence="7 8">
    <name type="scientific">Candidatus Gottesmanbacteria bacterium GW2011_GWB1_44_11c</name>
    <dbReference type="NCBI Taxonomy" id="1618447"/>
    <lineage>
        <taxon>Bacteria</taxon>
        <taxon>Candidatus Gottesmaniibacteriota</taxon>
    </lineage>
</organism>
<evidence type="ECO:0000259" key="6">
    <source>
        <dbReference type="Pfam" id="PF01975"/>
    </source>
</evidence>
<dbReference type="EMBL" id="LCHM01000052">
    <property type="protein sequence ID" value="KKT35505.1"/>
    <property type="molecule type" value="Genomic_DNA"/>
</dbReference>
<dbReference type="EC" id="3.1.3.5" evidence="3"/>
<protein>
    <recommendedName>
        <fullName evidence="3">5'-nucleotidase</fullName>
        <ecNumber evidence="3">3.1.3.5</ecNumber>
    </recommendedName>
</protein>
<evidence type="ECO:0000256" key="3">
    <source>
        <dbReference type="ARBA" id="ARBA00012643"/>
    </source>
</evidence>
<reference evidence="7 8" key="1">
    <citation type="journal article" date="2015" name="Nature">
        <title>rRNA introns, odd ribosomes, and small enigmatic genomes across a large radiation of phyla.</title>
        <authorList>
            <person name="Brown C.T."/>
            <person name="Hug L.A."/>
            <person name="Thomas B.C."/>
            <person name="Sharon I."/>
            <person name="Castelle C.J."/>
            <person name="Singh A."/>
            <person name="Wilkins M.J."/>
            <person name="Williams K.H."/>
            <person name="Banfield J.F."/>
        </authorList>
    </citation>
    <scope>NUCLEOTIDE SEQUENCE [LARGE SCALE GENOMIC DNA]</scope>
</reference>
<keyword evidence="4" id="KW-0479">Metal-binding</keyword>
<comment type="similarity">
    <text evidence="2">Belongs to the SurE nucleotidase family.</text>
</comment>
<gene>
    <name evidence="7" type="ORF">UW22_C0052G0003</name>
</gene>
<evidence type="ECO:0000256" key="4">
    <source>
        <dbReference type="ARBA" id="ARBA00022723"/>
    </source>
</evidence>
<evidence type="ECO:0000313" key="8">
    <source>
        <dbReference type="Proteomes" id="UP000034617"/>
    </source>
</evidence>
<dbReference type="SUPFAM" id="SSF64167">
    <property type="entry name" value="SurE-like"/>
    <property type="match status" value="1"/>
</dbReference>
<dbReference type="PANTHER" id="PTHR30457">
    <property type="entry name" value="5'-NUCLEOTIDASE SURE"/>
    <property type="match status" value="1"/>
</dbReference>
<dbReference type="InterPro" id="IPR002828">
    <property type="entry name" value="SurE-like_Pase/nucleotidase"/>
</dbReference>
<evidence type="ECO:0000313" key="7">
    <source>
        <dbReference type="EMBL" id="KKT35505.1"/>
    </source>
</evidence>
<keyword evidence="5" id="KW-0378">Hydrolase</keyword>
<name>A0A0G1GLW4_9BACT</name>
<dbReference type="Pfam" id="PF01975">
    <property type="entry name" value="SurE"/>
    <property type="match status" value="1"/>
</dbReference>
<feature type="domain" description="Survival protein SurE-like phosphatase/nucleotidase" evidence="6">
    <location>
        <begin position="6"/>
        <end position="195"/>
    </location>
</feature>
<dbReference type="GO" id="GO:0046872">
    <property type="term" value="F:metal ion binding"/>
    <property type="evidence" value="ECO:0007669"/>
    <property type="project" value="UniProtKB-KW"/>
</dbReference>
<proteinExistence type="inferred from homology"/>
<dbReference type="InterPro" id="IPR030048">
    <property type="entry name" value="SurE"/>
</dbReference>
<dbReference type="GO" id="GO:0008253">
    <property type="term" value="F:5'-nucleotidase activity"/>
    <property type="evidence" value="ECO:0007669"/>
    <property type="project" value="UniProtKB-EC"/>
</dbReference>
<accession>A0A0G1GLW4</accession>
<sequence length="266" mass="29516">MDIRRILLTGDDGYNAIGTRLLVHFLKHEYQLFITGTKNQQSGVGGTKTLKKELAWGEDTVDGVRAIWIDGTPVDSIECAKEYYKQSFDLVLSGINLGLNVSGSLISSGTFSAAFHAINLGIAPRAIAMSLEVPANNFRKKHKKSEDIRMFYEYPGRQAYAVFKKALQHDMWGGSILNINFPIKRTGDVVFTDCMETMYGLWPVSVLDKKTHTHVSPMQTPTKEIASVDTDVSAIEEGKISITPCQSTMLDAGVYDRIKRVKFSLG</sequence>
<dbReference type="PANTHER" id="PTHR30457:SF0">
    <property type="entry name" value="PHOSPHATASE, PUTATIVE (AFU_ORTHOLOGUE AFUA_4G01070)-RELATED"/>
    <property type="match status" value="1"/>
</dbReference>
<evidence type="ECO:0000256" key="5">
    <source>
        <dbReference type="ARBA" id="ARBA00022801"/>
    </source>
</evidence>
<dbReference type="Gene3D" id="3.40.1210.10">
    <property type="entry name" value="Survival protein SurE-like phosphatase/nucleotidase"/>
    <property type="match status" value="1"/>
</dbReference>
<comment type="catalytic activity">
    <reaction evidence="1">
        <text>a ribonucleoside 5'-phosphate + H2O = a ribonucleoside + phosphate</text>
        <dbReference type="Rhea" id="RHEA:12484"/>
        <dbReference type="ChEBI" id="CHEBI:15377"/>
        <dbReference type="ChEBI" id="CHEBI:18254"/>
        <dbReference type="ChEBI" id="CHEBI:43474"/>
        <dbReference type="ChEBI" id="CHEBI:58043"/>
        <dbReference type="EC" id="3.1.3.5"/>
    </reaction>
</comment>
<evidence type="ECO:0000256" key="1">
    <source>
        <dbReference type="ARBA" id="ARBA00000815"/>
    </source>
</evidence>
<comment type="caution">
    <text evidence="7">The sequence shown here is derived from an EMBL/GenBank/DDBJ whole genome shotgun (WGS) entry which is preliminary data.</text>
</comment>
<dbReference type="Proteomes" id="UP000034617">
    <property type="component" value="Unassembled WGS sequence"/>
</dbReference>
<evidence type="ECO:0000256" key="2">
    <source>
        <dbReference type="ARBA" id="ARBA00011062"/>
    </source>
</evidence>
<dbReference type="InterPro" id="IPR036523">
    <property type="entry name" value="SurE-like_sf"/>
</dbReference>